<dbReference type="GO" id="GO:0003911">
    <property type="term" value="F:DNA ligase (NAD+) activity"/>
    <property type="evidence" value="ECO:0007669"/>
    <property type="project" value="UniProtKB-UniRule"/>
</dbReference>
<keyword evidence="6 15" id="KW-0479">Metal-binding</keyword>
<dbReference type="Gene3D" id="3.30.470.30">
    <property type="entry name" value="DNA ligase/mRNA capping enzyme"/>
    <property type="match status" value="1"/>
</dbReference>
<dbReference type="RefSeq" id="WP_003778031.1">
    <property type="nucleotide sequence ID" value="NZ_JH992959.1"/>
</dbReference>
<keyword evidence="5 15" id="KW-0235">DNA replication</keyword>
<feature type="domain" description="BRCT" evidence="16">
    <location>
        <begin position="595"/>
        <end position="672"/>
    </location>
</feature>
<comment type="cofactor">
    <cofactor evidence="15">
        <name>Mg(2+)</name>
        <dbReference type="ChEBI" id="CHEBI:18420"/>
    </cofactor>
    <cofactor evidence="15">
        <name>Mn(2+)</name>
        <dbReference type="ChEBI" id="CHEBI:29035"/>
    </cofactor>
</comment>
<dbReference type="SMART" id="SM00278">
    <property type="entry name" value="HhH1"/>
    <property type="match status" value="3"/>
</dbReference>
<dbReference type="NCBIfam" id="TIGR00575">
    <property type="entry name" value="dnlj"/>
    <property type="match status" value="1"/>
</dbReference>
<dbReference type="InterPro" id="IPR004150">
    <property type="entry name" value="NAD_DNA_ligase_OB"/>
</dbReference>
<evidence type="ECO:0000259" key="16">
    <source>
        <dbReference type="PROSITE" id="PS50172"/>
    </source>
</evidence>
<keyword evidence="10 15" id="KW-0520">NAD</keyword>
<keyword evidence="7 15" id="KW-0227">DNA damage</keyword>
<evidence type="ECO:0000256" key="15">
    <source>
        <dbReference type="HAMAP-Rule" id="MF_01588"/>
    </source>
</evidence>
<dbReference type="CDD" id="cd00114">
    <property type="entry name" value="LIGANc"/>
    <property type="match status" value="1"/>
</dbReference>
<comment type="catalytic activity">
    <reaction evidence="13 15">
        <text>NAD(+) + (deoxyribonucleotide)n-3'-hydroxyl + 5'-phospho-(deoxyribonucleotide)m = (deoxyribonucleotide)n+m + AMP + beta-nicotinamide D-nucleotide.</text>
        <dbReference type="EC" id="6.5.1.2"/>
    </reaction>
</comment>
<feature type="binding site" evidence="15">
    <location>
        <position position="312"/>
    </location>
    <ligand>
        <name>NAD(+)</name>
        <dbReference type="ChEBI" id="CHEBI:57540"/>
    </ligand>
</feature>
<dbReference type="FunFam" id="1.10.150.20:FF:000007">
    <property type="entry name" value="DNA ligase"/>
    <property type="match status" value="1"/>
</dbReference>
<dbReference type="GO" id="GO:0046872">
    <property type="term" value="F:metal ion binding"/>
    <property type="evidence" value="ECO:0007669"/>
    <property type="project" value="UniProtKB-KW"/>
</dbReference>
<dbReference type="Pfam" id="PF00533">
    <property type="entry name" value="BRCT"/>
    <property type="match status" value="1"/>
</dbReference>
<dbReference type="PANTHER" id="PTHR23389:SF9">
    <property type="entry name" value="DNA LIGASE"/>
    <property type="match status" value="1"/>
</dbReference>
<dbReference type="FunFam" id="3.30.470.30:FF:000001">
    <property type="entry name" value="DNA ligase"/>
    <property type="match status" value="1"/>
</dbReference>
<comment type="similarity">
    <text evidence="14 15">Belongs to the NAD-dependent DNA ligase family. LigA subfamily.</text>
</comment>
<dbReference type="HAMAP" id="MF_01588">
    <property type="entry name" value="DNA_ligase_A"/>
    <property type="match status" value="1"/>
</dbReference>
<dbReference type="OrthoDB" id="9759736at2"/>
<name>K9EW98_9LACT</name>
<dbReference type="FunFam" id="2.40.50.140:FF:000012">
    <property type="entry name" value="DNA ligase"/>
    <property type="match status" value="1"/>
</dbReference>
<evidence type="ECO:0000256" key="2">
    <source>
        <dbReference type="ARBA" id="ARBA00012722"/>
    </source>
</evidence>
<dbReference type="InterPro" id="IPR004149">
    <property type="entry name" value="Znf_DNAligase_C4"/>
</dbReference>
<dbReference type="Gene3D" id="1.10.150.20">
    <property type="entry name" value="5' to 3' exonuclease, C-terminal subdomain"/>
    <property type="match status" value="2"/>
</dbReference>
<evidence type="ECO:0000313" key="17">
    <source>
        <dbReference type="EMBL" id="EKU93480.1"/>
    </source>
</evidence>
<dbReference type="Pfam" id="PF03119">
    <property type="entry name" value="DNA_ligase_ZBD"/>
    <property type="match status" value="1"/>
</dbReference>
<keyword evidence="12 15" id="KW-0464">Manganese</keyword>
<keyword evidence="11 15" id="KW-0234">DNA repair</keyword>
<evidence type="ECO:0000256" key="8">
    <source>
        <dbReference type="ARBA" id="ARBA00022833"/>
    </source>
</evidence>
<evidence type="ECO:0000313" key="18">
    <source>
        <dbReference type="Proteomes" id="UP000009875"/>
    </source>
</evidence>
<dbReference type="PANTHER" id="PTHR23389">
    <property type="entry name" value="CHROMOSOME TRANSMISSION FIDELITY FACTOR 18"/>
    <property type="match status" value="1"/>
</dbReference>
<dbReference type="EC" id="6.5.1.2" evidence="2 15"/>
<protein>
    <recommendedName>
        <fullName evidence="3 15">DNA ligase</fullName>
        <ecNumber evidence="2 15">6.5.1.2</ecNumber>
    </recommendedName>
    <alternativeName>
        <fullName evidence="15">Polydeoxyribonucleotide synthase [NAD(+)]</fullName>
    </alternativeName>
</protein>
<feature type="binding site" evidence="15">
    <location>
        <position position="138"/>
    </location>
    <ligand>
        <name>NAD(+)</name>
        <dbReference type="ChEBI" id="CHEBI:57540"/>
    </ligand>
</feature>
<evidence type="ECO:0000256" key="4">
    <source>
        <dbReference type="ARBA" id="ARBA00022598"/>
    </source>
</evidence>
<feature type="binding site" evidence="15">
    <location>
        <position position="115"/>
    </location>
    <ligand>
        <name>NAD(+)</name>
        <dbReference type="ChEBI" id="CHEBI:57540"/>
    </ligand>
</feature>
<dbReference type="Gene3D" id="3.40.50.10190">
    <property type="entry name" value="BRCT domain"/>
    <property type="match status" value="1"/>
</dbReference>
<dbReference type="Proteomes" id="UP000009875">
    <property type="component" value="Unassembled WGS sequence"/>
</dbReference>
<dbReference type="STRING" id="883081.HMPREF9698_01012"/>
<feature type="binding site" evidence="15">
    <location>
        <begin position="85"/>
        <end position="86"/>
    </location>
    <ligand>
        <name>NAD(+)</name>
        <dbReference type="ChEBI" id="CHEBI:57540"/>
    </ligand>
</feature>
<dbReference type="InterPro" id="IPR012340">
    <property type="entry name" value="NA-bd_OB-fold"/>
</dbReference>
<dbReference type="PATRIC" id="fig|883081.3.peg.1013"/>
<keyword evidence="9 15" id="KW-0460">Magnesium</keyword>
<proteinExistence type="inferred from homology"/>
<keyword evidence="4 15" id="KW-0436">Ligase</keyword>
<dbReference type="Pfam" id="PF03120">
    <property type="entry name" value="OB_DNA_ligase"/>
    <property type="match status" value="1"/>
</dbReference>
<feature type="binding site" evidence="15">
    <location>
        <position position="172"/>
    </location>
    <ligand>
        <name>NAD(+)</name>
        <dbReference type="ChEBI" id="CHEBI:57540"/>
    </ligand>
</feature>
<evidence type="ECO:0000256" key="3">
    <source>
        <dbReference type="ARBA" id="ARBA00013308"/>
    </source>
</evidence>
<keyword evidence="8 15" id="KW-0862">Zinc</keyword>
<feature type="binding site" evidence="15">
    <location>
        <position position="409"/>
    </location>
    <ligand>
        <name>Zn(2+)</name>
        <dbReference type="ChEBI" id="CHEBI:29105"/>
    </ligand>
</feature>
<dbReference type="Gene3D" id="1.10.287.610">
    <property type="entry name" value="Helix hairpin bin"/>
    <property type="match status" value="1"/>
</dbReference>
<keyword evidence="18" id="KW-1185">Reference proteome</keyword>
<dbReference type="SUPFAM" id="SSF50249">
    <property type="entry name" value="Nucleic acid-binding proteins"/>
    <property type="match status" value="1"/>
</dbReference>
<dbReference type="NCBIfam" id="NF005932">
    <property type="entry name" value="PRK07956.1"/>
    <property type="match status" value="1"/>
</dbReference>
<dbReference type="InterPro" id="IPR001679">
    <property type="entry name" value="DNA_ligase"/>
</dbReference>
<dbReference type="PIRSF" id="PIRSF001604">
    <property type="entry name" value="LigA"/>
    <property type="match status" value="1"/>
</dbReference>
<accession>K9EW98</accession>
<dbReference type="InterPro" id="IPR013840">
    <property type="entry name" value="DNAligase_N"/>
</dbReference>
<evidence type="ECO:0000256" key="9">
    <source>
        <dbReference type="ARBA" id="ARBA00022842"/>
    </source>
</evidence>
<dbReference type="CDD" id="cd17748">
    <property type="entry name" value="BRCT_DNA_ligase_like"/>
    <property type="match status" value="1"/>
</dbReference>
<dbReference type="GO" id="GO:0006281">
    <property type="term" value="P:DNA repair"/>
    <property type="evidence" value="ECO:0007669"/>
    <property type="project" value="UniProtKB-KW"/>
</dbReference>
<evidence type="ECO:0000256" key="10">
    <source>
        <dbReference type="ARBA" id="ARBA00023027"/>
    </source>
</evidence>
<dbReference type="GO" id="GO:0006260">
    <property type="term" value="P:DNA replication"/>
    <property type="evidence" value="ECO:0007669"/>
    <property type="project" value="UniProtKB-KW"/>
</dbReference>
<dbReference type="InterPro" id="IPR010994">
    <property type="entry name" value="RuvA_2-like"/>
</dbReference>
<reference evidence="17 18" key="1">
    <citation type="submission" date="2012-09" db="EMBL/GenBank/DDBJ databases">
        <title>The Genome Sequence of Alloiococcus otitis ATCC 51267.</title>
        <authorList>
            <consortium name="The Broad Institute Genome Sequencing Platform"/>
            <person name="Earl A."/>
            <person name="Ward D."/>
            <person name="Feldgarden M."/>
            <person name="Gevers D."/>
            <person name="Huys G."/>
            <person name="Walker B."/>
            <person name="Young S.K."/>
            <person name="Zeng Q."/>
            <person name="Gargeya S."/>
            <person name="Fitzgerald M."/>
            <person name="Haas B."/>
            <person name="Abouelleil A."/>
            <person name="Alvarado L."/>
            <person name="Arachchi H.M."/>
            <person name="Berlin A.M."/>
            <person name="Chapman S.B."/>
            <person name="Goldberg J."/>
            <person name="Griggs A."/>
            <person name="Gujja S."/>
            <person name="Hansen M."/>
            <person name="Howarth C."/>
            <person name="Imamovic A."/>
            <person name="Larimer J."/>
            <person name="McCowen C."/>
            <person name="Montmayeur A."/>
            <person name="Murphy C."/>
            <person name="Neiman D."/>
            <person name="Pearson M."/>
            <person name="Priest M."/>
            <person name="Roberts A."/>
            <person name="Saif S."/>
            <person name="Shea T."/>
            <person name="Sisk P."/>
            <person name="Sykes S."/>
            <person name="Wortman J."/>
            <person name="Nusbaum C."/>
            <person name="Birren B."/>
        </authorList>
    </citation>
    <scope>NUCLEOTIDE SEQUENCE [LARGE SCALE GENOMIC DNA]</scope>
    <source>
        <strain evidence="17 18">ATCC 51267</strain>
    </source>
</reference>
<feature type="binding site" evidence="15">
    <location>
        <begin position="36"/>
        <end position="40"/>
    </location>
    <ligand>
        <name>NAD(+)</name>
        <dbReference type="ChEBI" id="CHEBI:57540"/>
    </ligand>
</feature>
<dbReference type="PROSITE" id="PS01055">
    <property type="entry name" value="DNA_LIGASE_N1"/>
    <property type="match status" value="1"/>
</dbReference>
<dbReference type="eggNOG" id="COG0272">
    <property type="taxonomic scope" value="Bacteria"/>
</dbReference>
<dbReference type="GO" id="GO:0003677">
    <property type="term" value="F:DNA binding"/>
    <property type="evidence" value="ECO:0007669"/>
    <property type="project" value="InterPro"/>
</dbReference>
<feature type="binding site" evidence="15">
    <location>
        <position position="424"/>
    </location>
    <ligand>
        <name>Zn(2+)</name>
        <dbReference type="ChEBI" id="CHEBI:29105"/>
    </ligand>
</feature>
<dbReference type="Gene3D" id="6.20.10.30">
    <property type="match status" value="1"/>
</dbReference>
<evidence type="ECO:0000256" key="14">
    <source>
        <dbReference type="ARBA" id="ARBA00060881"/>
    </source>
</evidence>
<dbReference type="InterPro" id="IPR018239">
    <property type="entry name" value="DNA_ligase_AS"/>
</dbReference>
<dbReference type="SMART" id="SM00292">
    <property type="entry name" value="BRCT"/>
    <property type="match status" value="1"/>
</dbReference>
<dbReference type="InterPro" id="IPR041663">
    <property type="entry name" value="DisA/LigA_HHH"/>
</dbReference>
<dbReference type="SUPFAM" id="SSF52113">
    <property type="entry name" value="BRCT domain"/>
    <property type="match status" value="1"/>
</dbReference>
<organism evidence="17 18">
    <name type="scientific">Alloiococcus otitis ATCC 51267</name>
    <dbReference type="NCBI Taxonomy" id="883081"/>
    <lineage>
        <taxon>Bacteria</taxon>
        <taxon>Bacillati</taxon>
        <taxon>Bacillota</taxon>
        <taxon>Bacilli</taxon>
        <taxon>Lactobacillales</taxon>
        <taxon>Carnobacteriaceae</taxon>
        <taxon>Alloiococcus</taxon>
    </lineage>
</organism>
<dbReference type="Gene3D" id="2.40.50.140">
    <property type="entry name" value="Nucleic acid-binding proteins"/>
    <property type="match status" value="1"/>
</dbReference>
<comment type="function">
    <text evidence="1 15">DNA ligase that catalyzes the formation of phosphodiester linkages between 5'-phosphoryl and 3'-hydroxyl groups in double-stranded DNA using NAD as a coenzyme and as the energy source for the reaction. It is essential for DNA replication and repair of damaged DNA.</text>
</comment>
<dbReference type="InterPro" id="IPR001357">
    <property type="entry name" value="BRCT_dom"/>
</dbReference>
<evidence type="ECO:0000256" key="12">
    <source>
        <dbReference type="ARBA" id="ARBA00023211"/>
    </source>
</evidence>
<dbReference type="SUPFAM" id="SSF47781">
    <property type="entry name" value="RuvA domain 2-like"/>
    <property type="match status" value="1"/>
</dbReference>
<dbReference type="PROSITE" id="PS50172">
    <property type="entry name" value="BRCT"/>
    <property type="match status" value="1"/>
</dbReference>
<feature type="binding site" evidence="15">
    <location>
        <position position="406"/>
    </location>
    <ligand>
        <name>Zn(2+)</name>
        <dbReference type="ChEBI" id="CHEBI:29105"/>
    </ligand>
</feature>
<dbReference type="InterPro" id="IPR013839">
    <property type="entry name" value="DNAligase_adenylation"/>
</dbReference>
<evidence type="ECO:0000256" key="11">
    <source>
        <dbReference type="ARBA" id="ARBA00023204"/>
    </source>
</evidence>
<dbReference type="SUPFAM" id="SSF56091">
    <property type="entry name" value="DNA ligase/mRNA capping enzyme, catalytic domain"/>
    <property type="match status" value="1"/>
</dbReference>
<evidence type="ECO:0000256" key="5">
    <source>
        <dbReference type="ARBA" id="ARBA00022705"/>
    </source>
</evidence>
<comment type="caution">
    <text evidence="17">The sequence shown here is derived from an EMBL/GenBank/DDBJ whole genome shotgun (WGS) entry which is preliminary data.</text>
</comment>
<dbReference type="Pfam" id="PF01653">
    <property type="entry name" value="DNA_ligase_aden"/>
    <property type="match status" value="1"/>
</dbReference>
<gene>
    <name evidence="15" type="primary">ligA</name>
    <name evidence="17" type="ORF">HMPREF9698_01012</name>
</gene>
<dbReference type="GO" id="GO:0005829">
    <property type="term" value="C:cytosol"/>
    <property type="evidence" value="ECO:0007669"/>
    <property type="project" value="TreeGrafter"/>
</dbReference>
<dbReference type="InterPro" id="IPR036420">
    <property type="entry name" value="BRCT_dom_sf"/>
</dbReference>
<dbReference type="Pfam" id="PF12826">
    <property type="entry name" value="HHH_2"/>
    <property type="match status" value="1"/>
</dbReference>
<dbReference type="InterPro" id="IPR003583">
    <property type="entry name" value="Hlx-hairpin-Hlx_DNA-bd_motif"/>
</dbReference>
<dbReference type="AlphaFoldDB" id="K9EW98"/>
<evidence type="ECO:0000256" key="6">
    <source>
        <dbReference type="ARBA" id="ARBA00022723"/>
    </source>
</evidence>
<feature type="binding site" evidence="15">
    <location>
        <position position="288"/>
    </location>
    <ligand>
        <name>NAD(+)</name>
        <dbReference type="ChEBI" id="CHEBI:57540"/>
    </ligand>
</feature>
<dbReference type="FunFam" id="1.10.150.20:FF:000006">
    <property type="entry name" value="DNA ligase"/>
    <property type="match status" value="1"/>
</dbReference>
<sequence>MTLAKDEARERIDQLIPELNQYAYEYYALDQPTVQDEVYDKLYRELEDLEGTYPDLIQEDSPTQRVGDQLAEGFNKVSHDTPMLSLANAFNRKDLLDFDRRVRNLTDLDIEYEVELKIDGLAVSLKYDQGRLVQGATRGDGNIGEDITANIKAIQAIPLRLQEAISLEARGEVYMPKESFLKLNQGREEEGMALFANPRNAAAGTLRNLDPKVTAKRQLNVFLYGLVSQESLAIDQQDQSLDYLTSIGLRTNPERRVYSSMEEVIDYIENFQAKRSSLAYEIDGVVIKVNDFKAQEEIGYTVKAPKWAIAYKFPAEEAHTKLHDIEWTLGRTGVVTPTAVMDPVQLAGTTVKRASLHNADLIKEKDVRLEDTVVVRKAGDIIPEVVRVDLDQRPEDSKPYPIPTKCPVCQGELVHLEDEVALRCMNPQCPAQVLEKANHFVSRNAMNIDGLGQKLIEQLFNQDLVQDTGDLYYLKKEDLMALDRVGDKSASKLLDAIENSKSNSLERLLFGLGIRHVGSKAARLIAEEFKTMDRVREASVQDLTQIDGLGQVIADSLVEYFKLEESQALIDKFAQAGLNMDYIPTRSLEENDLSESTQAFAGKTIVLTGKLSQFKRNELKEILIELGANVTGSVSKNTDLVIAGSDAGSKLDKAQELGVETWDEDQLLAELN</sequence>
<dbReference type="HOGENOM" id="CLU_007764_2_1_9"/>
<evidence type="ECO:0000256" key="13">
    <source>
        <dbReference type="ARBA" id="ARBA00034005"/>
    </source>
</evidence>
<dbReference type="EMBL" id="AGXA01000020">
    <property type="protein sequence ID" value="EKU93480.1"/>
    <property type="molecule type" value="Genomic_DNA"/>
</dbReference>
<feature type="active site" description="N6-AMP-lysine intermediate" evidence="15">
    <location>
        <position position="117"/>
    </location>
</feature>
<evidence type="ECO:0000256" key="7">
    <source>
        <dbReference type="ARBA" id="ARBA00022763"/>
    </source>
</evidence>
<evidence type="ECO:0000256" key="1">
    <source>
        <dbReference type="ARBA" id="ARBA00004067"/>
    </source>
</evidence>
<dbReference type="SMART" id="SM00532">
    <property type="entry name" value="LIGANc"/>
    <property type="match status" value="1"/>
</dbReference>
<feature type="binding site" evidence="15">
    <location>
        <position position="429"/>
    </location>
    <ligand>
        <name>Zn(2+)</name>
        <dbReference type="ChEBI" id="CHEBI:29105"/>
    </ligand>
</feature>